<evidence type="ECO:0000259" key="5">
    <source>
        <dbReference type="Pfam" id="PF12265"/>
    </source>
</evidence>
<evidence type="ECO:0000313" key="6">
    <source>
        <dbReference type="EMBL" id="KAA6403561.1"/>
    </source>
</evidence>
<feature type="repeat" description="WD" evidence="3">
    <location>
        <begin position="474"/>
        <end position="509"/>
    </location>
</feature>
<keyword evidence="1 3" id="KW-0853">WD repeat</keyword>
<reference evidence="6 7" key="1">
    <citation type="submission" date="2019-03" db="EMBL/GenBank/DDBJ databases">
        <title>Single cell metagenomics reveals metabolic interactions within the superorganism composed of flagellate Streblomastix strix and complex community of Bacteroidetes bacteria on its surface.</title>
        <authorList>
            <person name="Treitli S.C."/>
            <person name="Kolisko M."/>
            <person name="Husnik F."/>
            <person name="Keeling P."/>
            <person name="Hampl V."/>
        </authorList>
    </citation>
    <scope>NUCLEOTIDE SEQUENCE [LARGE SCALE GENOMIC DNA]</scope>
    <source>
        <strain evidence="6">ST1C</strain>
    </source>
</reference>
<dbReference type="PROSITE" id="PS50082">
    <property type="entry name" value="WD_REPEATS_2"/>
    <property type="match status" value="3"/>
</dbReference>
<dbReference type="InterPro" id="IPR001680">
    <property type="entry name" value="WD40_rpt"/>
</dbReference>
<dbReference type="InterPro" id="IPR051972">
    <property type="entry name" value="Glutamate-rich_WD_repeat"/>
</dbReference>
<feature type="repeat" description="WD" evidence="3">
    <location>
        <begin position="511"/>
        <end position="553"/>
    </location>
</feature>
<feature type="region of interest" description="Disordered" evidence="4">
    <location>
        <begin position="554"/>
        <end position="575"/>
    </location>
</feature>
<dbReference type="InterPro" id="IPR036322">
    <property type="entry name" value="WD40_repeat_dom_sf"/>
</dbReference>
<feature type="compositionally biased region" description="Acidic residues" evidence="4">
    <location>
        <begin position="40"/>
        <end position="73"/>
    </location>
</feature>
<feature type="compositionally biased region" description="Low complexity" evidence="4">
    <location>
        <begin position="362"/>
        <end position="378"/>
    </location>
</feature>
<feature type="compositionally biased region" description="Basic and acidic residues" evidence="4">
    <location>
        <begin position="281"/>
        <end position="290"/>
    </location>
</feature>
<sequence>MEKDKNKDQDKQLDDDEDKQSNSDDDNSEENEDQKKGEEQSDSDDIQIYEEDDDEKEEIIDNYEGEDAPIDPQDELQILAQSFQTMNLEEKQRKQEMKKQMKVFNPFDDITDGQSLEYESSEYDINHEMRLAWSSLSFDYMRHAQPAQPLNRISYPLKLRVFVGTQADNDQKNRIELIEARRLHRTQKDKTDEDEESSSDDDLDDTFEEEDPLLRNFSVPHIGCVNKIRSMPQDSRICASYSSSGQVSVFNMSPLVAYWDSLVDEEVRELLEQNPNQIQKGDNELKQDVGKRRRRRRKGGVGINQQGLSFVKQRLNKPDERKMKPAFIYKEHAQEGYALDWSQLEAMRIASGDNSGCIRVWSPSEQSSPQSSSSSQQSNFEFIPSNSALHTIYHAHNDTVEDVKWSPFNPNMLLSCSSDGSIHIYDLLCKAQQLSVKGSNSKKNNQQSLTPIHAIESAHGTIKTKKGKERITDVNVVDWNKYQNHLFASGGDDGAVCVWDIRNMERAMMRLAIHKDQITAVEWSHHCESLILVAGADHRVSVWDFSLQKEAQGQKLMNEQGDDEDENDDEEDGVKLPDPFLNIHMSEESPKDAHWHTDFPGLAMVVGHNFSIFKFSNVTFDEGDIKQ</sequence>
<dbReference type="AlphaFoldDB" id="A0A5J4X8J0"/>
<feature type="domain" description="Histone-binding protein RBBP4-like N-terminal" evidence="5">
    <location>
        <begin position="116"/>
        <end position="181"/>
    </location>
</feature>
<dbReference type="EMBL" id="SNRW01000086">
    <property type="protein sequence ID" value="KAA6403561.1"/>
    <property type="molecule type" value="Genomic_DNA"/>
</dbReference>
<name>A0A5J4X8J0_9EUKA</name>
<dbReference type="Pfam" id="PF00400">
    <property type="entry name" value="WD40"/>
    <property type="match status" value="3"/>
</dbReference>
<gene>
    <name evidence="6" type="ORF">EZS28_000918</name>
</gene>
<feature type="region of interest" description="Disordered" evidence="4">
    <location>
        <begin position="185"/>
        <end position="206"/>
    </location>
</feature>
<dbReference type="InterPro" id="IPR015943">
    <property type="entry name" value="WD40/YVTN_repeat-like_dom_sf"/>
</dbReference>
<feature type="repeat" description="WD" evidence="3">
    <location>
        <begin position="393"/>
        <end position="427"/>
    </location>
</feature>
<keyword evidence="2" id="KW-0677">Repeat</keyword>
<feature type="compositionally biased region" description="Acidic residues" evidence="4">
    <location>
        <begin position="192"/>
        <end position="206"/>
    </location>
</feature>
<feature type="compositionally biased region" description="Basic and acidic residues" evidence="4">
    <location>
        <begin position="1"/>
        <end position="12"/>
    </location>
</feature>
<feature type="compositionally biased region" description="Acidic residues" evidence="4">
    <location>
        <begin position="560"/>
        <end position="572"/>
    </location>
</feature>
<dbReference type="Gene3D" id="2.130.10.10">
    <property type="entry name" value="YVTN repeat-like/Quinoprotein amine dehydrogenase"/>
    <property type="match status" value="1"/>
</dbReference>
<evidence type="ECO:0000256" key="4">
    <source>
        <dbReference type="SAM" id="MobiDB-lite"/>
    </source>
</evidence>
<dbReference type="GO" id="GO:0005730">
    <property type="term" value="C:nucleolus"/>
    <property type="evidence" value="ECO:0007669"/>
    <property type="project" value="TreeGrafter"/>
</dbReference>
<dbReference type="PANTHER" id="PTHR45903">
    <property type="entry name" value="GLUTAMATE-RICH WD REPEAT-CONTAINING PROTEIN 1"/>
    <property type="match status" value="1"/>
</dbReference>
<evidence type="ECO:0000313" key="7">
    <source>
        <dbReference type="Proteomes" id="UP000324800"/>
    </source>
</evidence>
<dbReference type="PANTHER" id="PTHR45903:SF1">
    <property type="entry name" value="GLUTAMATE-RICH WD REPEAT-CONTAINING PROTEIN 1"/>
    <property type="match status" value="1"/>
</dbReference>
<dbReference type="PROSITE" id="PS50294">
    <property type="entry name" value="WD_REPEATS_REGION"/>
    <property type="match status" value="2"/>
</dbReference>
<feature type="region of interest" description="Disordered" evidence="4">
    <location>
        <begin position="360"/>
        <end position="379"/>
    </location>
</feature>
<accession>A0A5J4X8J0</accession>
<feature type="region of interest" description="Disordered" evidence="4">
    <location>
        <begin position="1"/>
        <end position="73"/>
    </location>
</feature>
<dbReference type="Proteomes" id="UP000324800">
    <property type="component" value="Unassembled WGS sequence"/>
</dbReference>
<evidence type="ECO:0000256" key="3">
    <source>
        <dbReference type="PROSITE-ProRule" id="PRU00221"/>
    </source>
</evidence>
<evidence type="ECO:0000256" key="1">
    <source>
        <dbReference type="ARBA" id="ARBA00022574"/>
    </source>
</evidence>
<feature type="compositionally biased region" description="Acidic residues" evidence="4">
    <location>
        <begin position="13"/>
        <end position="32"/>
    </location>
</feature>
<evidence type="ECO:0000256" key="2">
    <source>
        <dbReference type="ARBA" id="ARBA00022737"/>
    </source>
</evidence>
<dbReference type="SMART" id="SM00320">
    <property type="entry name" value="WD40"/>
    <property type="match status" value="5"/>
</dbReference>
<dbReference type="OrthoDB" id="2161379at2759"/>
<organism evidence="6 7">
    <name type="scientific">Streblomastix strix</name>
    <dbReference type="NCBI Taxonomy" id="222440"/>
    <lineage>
        <taxon>Eukaryota</taxon>
        <taxon>Metamonada</taxon>
        <taxon>Preaxostyla</taxon>
        <taxon>Oxymonadida</taxon>
        <taxon>Streblomastigidae</taxon>
        <taxon>Streblomastix</taxon>
    </lineage>
</organism>
<proteinExistence type="predicted"/>
<dbReference type="SUPFAM" id="SSF50978">
    <property type="entry name" value="WD40 repeat-like"/>
    <property type="match status" value="1"/>
</dbReference>
<comment type="caution">
    <text evidence="6">The sequence shown here is derived from an EMBL/GenBank/DDBJ whole genome shotgun (WGS) entry which is preliminary data.</text>
</comment>
<feature type="region of interest" description="Disordered" evidence="4">
    <location>
        <begin position="276"/>
        <end position="299"/>
    </location>
</feature>
<protein>
    <submittedName>
        <fullName evidence="6">Putative Glutamate-rich WD-repeat protein 1</fullName>
    </submittedName>
</protein>
<dbReference type="GO" id="GO:0042254">
    <property type="term" value="P:ribosome biogenesis"/>
    <property type="evidence" value="ECO:0007669"/>
    <property type="project" value="TreeGrafter"/>
</dbReference>
<dbReference type="Pfam" id="PF12265">
    <property type="entry name" value="CAF1C_H4-bd"/>
    <property type="match status" value="1"/>
</dbReference>
<dbReference type="InterPro" id="IPR022052">
    <property type="entry name" value="Histone-bd_RBBP4-like_N"/>
</dbReference>